<name>A0A221VW88_9PSEU</name>
<proteinExistence type="predicted"/>
<evidence type="ECO:0000313" key="1">
    <source>
        <dbReference type="EMBL" id="ASO17768.1"/>
    </source>
</evidence>
<sequence length="104" mass="11373">MSEACKWTDPDSGLNAIVYLDAEFSLADIYAQEDSFSIFEPRTIDGYPAVIANRVDSTTSCEVFLATTEEQIIVIDSTAARRDNLDACEWGAEIAGATLKNITE</sequence>
<dbReference type="EMBL" id="CP022521">
    <property type="protein sequence ID" value="ASO17768.1"/>
    <property type="molecule type" value="Genomic_DNA"/>
</dbReference>
<protein>
    <submittedName>
        <fullName evidence="1">Uncharacterized protein</fullName>
    </submittedName>
</protein>
<keyword evidence="2" id="KW-1185">Reference proteome</keyword>
<dbReference type="Proteomes" id="UP000204221">
    <property type="component" value="Chromosome"/>
</dbReference>
<gene>
    <name evidence="1" type="ORF">AHOG_00475</name>
</gene>
<accession>A0A221VW88</accession>
<organism evidence="1 2">
    <name type="scientific">Actinoalloteichus hoggarensis</name>
    <dbReference type="NCBI Taxonomy" id="1470176"/>
    <lineage>
        <taxon>Bacteria</taxon>
        <taxon>Bacillati</taxon>
        <taxon>Actinomycetota</taxon>
        <taxon>Actinomycetes</taxon>
        <taxon>Pseudonocardiales</taxon>
        <taxon>Pseudonocardiaceae</taxon>
        <taxon>Actinoalloteichus</taxon>
    </lineage>
</organism>
<evidence type="ECO:0000313" key="2">
    <source>
        <dbReference type="Proteomes" id="UP000204221"/>
    </source>
</evidence>
<dbReference type="Pfam" id="PF12079">
    <property type="entry name" value="DUF3558"/>
    <property type="match status" value="1"/>
</dbReference>
<dbReference type="KEGG" id="ahg:AHOG_00475"/>
<reference evidence="1 2" key="1">
    <citation type="submission" date="2017-07" db="EMBL/GenBank/DDBJ databases">
        <title>Complete genome sequence of Actinoalloteichus hoggarensis DSM 45943, type strain of Actinoalloteichus hoggarensis.</title>
        <authorList>
            <person name="Ruckert C."/>
            <person name="Nouioui I."/>
            <person name="Willmese J."/>
            <person name="van Wezel G."/>
            <person name="Klenk H.-P."/>
            <person name="Kalinowski J."/>
            <person name="Zotchev S.B."/>
        </authorList>
    </citation>
    <scope>NUCLEOTIDE SEQUENCE [LARGE SCALE GENOMIC DNA]</scope>
    <source>
        <strain evidence="1 2">DSM 45943</strain>
    </source>
</reference>
<dbReference type="AlphaFoldDB" id="A0A221VW88"/>
<dbReference type="InterPro" id="IPR024520">
    <property type="entry name" value="DUF3558"/>
</dbReference>